<dbReference type="EMBL" id="WKFB01000098">
    <property type="protein sequence ID" value="KAF6735954.1"/>
    <property type="molecule type" value="Genomic_DNA"/>
</dbReference>
<name>A0A834KZ36_ORYME</name>
<proteinExistence type="predicted"/>
<feature type="region of interest" description="Disordered" evidence="1">
    <location>
        <begin position="107"/>
        <end position="249"/>
    </location>
</feature>
<feature type="compositionally biased region" description="Basic and acidic residues" evidence="1">
    <location>
        <begin position="12"/>
        <end position="34"/>
    </location>
</feature>
<comment type="caution">
    <text evidence="2">The sequence shown here is derived from an EMBL/GenBank/DDBJ whole genome shotgun (WGS) entry which is preliminary data.</text>
</comment>
<feature type="compositionally biased region" description="Basic and acidic residues" evidence="1">
    <location>
        <begin position="225"/>
        <end position="234"/>
    </location>
</feature>
<feature type="compositionally biased region" description="Pro residues" evidence="1">
    <location>
        <begin position="156"/>
        <end position="166"/>
    </location>
</feature>
<organism evidence="2 3">
    <name type="scientific">Oryzias melastigma</name>
    <name type="common">Marine medaka</name>
    <dbReference type="NCBI Taxonomy" id="30732"/>
    <lineage>
        <taxon>Eukaryota</taxon>
        <taxon>Metazoa</taxon>
        <taxon>Chordata</taxon>
        <taxon>Craniata</taxon>
        <taxon>Vertebrata</taxon>
        <taxon>Euteleostomi</taxon>
        <taxon>Actinopterygii</taxon>
        <taxon>Neopterygii</taxon>
        <taxon>Teleostei</taxon>
        <taxon>Neoteleostei</taxon>
        <taxon>Acanthomorphata</taxon>
        <taxon>Ovalentaria</taxon>
        <taxon>Atherinomorphae</taxon>
        <taxon>Beloniformes</taxon>
        <taxon>Adrianichthyidae</taxon>
        <taxon>Oryziinae</taxon>
        <taxon>Oryzias</taxon>
    </lineage>
</organism>
<evidence type="ECO:0000313" key="3">
    <source>
        <dbReference type="Proteomes" id="UP000646548"/>
    </source>
</evidence>
<feature type="compositionally biased region" description="Polar residues" evidence="1">
    <location>
        <begin position="168"/>
        <end position="178"/>
    </location>
</feature>
<dbReference type="AlphaFoldDB" id="A0A834KZ36"/>
<reference evidence="2" key="1">
    <citation type="journal article" name="BMC Genomics">
        <title>Long-read sequencing and de novo genome assembly of marine medaka (Oryzias melastigma).</title>
        <authorList>
            <person name="Liang P."/>
            <person name="Saqib H.S.A."/>
            <person name="Ni X."/>
            <person name="Shen Y."/>
        </authorList>
    </citation>
    <scope>NUCLEOTIDE SEQUENCE</scope>
    <source>
        <strain evidence="2">Bigg-433</strain>
    </source>
</reference>
<feature type="compositionally biased region" description="Basic and acidic residues" evidence="1">
    <location>
        <begin position="197"/>
        <end position="217"/>
    </location>
</feature>
<feature type="region of interest" description="Disordered" evidence="1">
    <location>
        <begin position="57"/>
        <end position="84"/>
    </location>
</feature>
<evidence type="ECO:0000313" key="2">
    <source>
        <dbReference type="EMBL" id="KAF6735954.1"/>
    </source>
</evidence>
<sequence>MIQAVRQADGVWRAEKIGGDRPNSRERKEPVVCSKEEAIVPTPMELLMEKRLGMQKEKGKLDFPTNNHVQTLVDDGRGSRKPIVNPEFLGEVETQNRVVQKNPAVFTGPLSVAAPPGSASKQGKLSLRKTFHQDQSTLQQQQQRPTPSFPTKQPAQKPPQPNPQPQPLTSASQTTLQPVNERPAGGNQGPTSGVQADESRSEGPTDPEKHADSELQDRVPTTEAAPEKRKRETVDNDVGGVPEDPASDVPARQRFYWPSITARTLMMLVDLAQKI</sequence>
<dbReference type="Proteomes" id="UP000646548">
    <property type="component" value="Unassembled WGS sequence"/>
</dbReference>
<feature type="compositionally biased region" description="Low complexity" evidence="1">
    <location>
        <begin position="133"/>
        <end position="143"/>
    </location>
</feature>
<protein>
    <submittedName>
        <fullName evidence="2">Uncharacterized protein</fullName>
    </submittedName>
</protein>
<evidence type="ECO:0000256" key="1">
    <source>
        <dbReference type="SAM" id="MobiDB-lite"/>
    </source>
</evidence>
<gene>
    <name evidence="2" type="ORF">FQA47_020232</name>
</gene>
<feature type="region of interest" description="Disordered" evidence="1">
    <location>
        <begin position="1"/>
        <end position="34"/>
    </location>
</feature>
<accession>A0A834KZ36</accession>